<keyword evidence="2" id="KW-1185">Reference proteome</keyword>
<dbReference type="Proteomes" id="UP000198982">
    <property type="component" value="Unassembled WGS sequence"/>
</dbReference>
<gene>
    <name evidence="1" type="ORF">SAMN05216178_1962</name>
</gene>
<name>A0A1H4LKH8_9PSED</name>
<evidence type="ECO:0000313" key="2">
    <source>
        <dbReference type="Proteomes" id="UP000198982"/>
    </source>
</evidence>
<dbReference type="AlphaFoldDB" id="A0A1H4LKH8"/>
<dbReference type="EMBL" id="FNTJ01000001">
    <property type="protein sequence ID" value="SEB71279.1"/>
    <property type="molecule type" value="Genomic_DNA"/>
</dbReference>
<dbReference type="RefSeq" id="WP_167365634.1">
    <property type="nucleotide sequence ID" value="NZ_FNTJ01000001.1"/>
</dbReference>
<organism evidence="1 2">
    <name type="scientific">Pseudomonas saponiphila</name>
    <dbReference type="NCBI Taxonomy" id="556534"/>
    <lineage>
        <taxon>Bacteria</taxon>
        <taxon>Pseudomonadati</taxon>
        <taxon>Pseudomonadota</taxon>
        <taxon>Gammaproteobacteria</taxon>
        <taxon>Pseudomonadales</taxon>
        <taxon>Pseudomonadaceae</taxon>
        <taxon>Pseudomonas</taxon>
    </lineage>
</organism>
<reference evidence="2" key="1">
    <citation type="submission" date="2016-10" db="EMBL/GenBank/DDBJ databases">
        <authorList>
            <person name="Varghese N."/>
            <person name="Submissions S."/>
        </authorList>
    </citation>
    <scope>NUCLEOTIDE SEQUENCE [LARGE SCALE GENOMIC DNA]</scope>
    <source>
        <strain evidence="2">DSM 9751</strain>
    </source>
</reference>
<proteinExistence type="predicted"/>
<accession>A0A1H4LKH8</accession>
<sequence length="50" mass="5754">MGLSLRLVVIPYHEISLAVHCLAHLHQCLGDWLVAGQTHLFVESPRWYSR</sequence>
<protein>
    <submittedName>
        <fullName evidence="1">Uncharacterized protein</fullName>
    </submittedName>
</protein>
<evidence type="ECO:0000313" key="1">
    <source>
        <dbReference type="EMBL" id="SEB71279.1"/>
    </source>
</evidence>